<keyword evidence="1" id="KW-0813">Transport</keyword>
<dbReference type="PANTHER" id="PTHR30042">
    <property type="entry name" value="POTASSIUM-TRANSPORTING ATPASE C CHAIN"/>
    <property type="match status" value="1"/>
</dbReference>
<evidence type="ECO:0000313" key="2">
    <source>
        <dbReference type="EMBL" id="SDD24166.1"/>
    </source>
</evidence>
<sequence length="185" mass="19138">MLNSIRPAIATLVLMTLLTGVAYPLAVTGVAQVAFPDQAAGSLVRDDAGQVRGSRLIAQSFDGDQWFQPRPSAGSYATVASGASNLSAGNPKLFARIEQASAGLAGDTPVPMQLVTTSGSGLDPQLSPEAAAWQIPRIAQARGLAEAELLRLVEAYTERPLFGPAVVNVLALNLALVDNPSTSSQ</sequence>
<dbReference type="AlphaFoldDB" id="A0A1G6T6L1"/>
<evidence type="ECO:0000313" key="3">
    <source>
        <dbReference type="Proteomes" id="UP000199467"/>
    </source>
</evidence>
<keyword evidence="1" id="KW-1133">Transmembrane helix</keyword>
<dbReference type="Proteomes" id="UP000199467">
    <property type="component" value="Unassembled WGS sequence"/>
</dbReference>
<dbReference type="EMBL" id="FMZQ01000013">
    <property type="protein sequence ID" value="SDD24166.1"/>
    <property type="molecule type" value="Genomic_DNA"/>
</dbReference>
<evidence type="ECO:0000256" key="1">
    <source>
        <dbReference type="HAMAP-Rule" id="MF_00276"/>
    </source>
</evidence>
<keyword evidence="1" id="KW-0067">ATP-binding</keyword>
<dbReference type="PIRSF" id="PIRSF001296">
    <property type="entry name" value="K_ATPase_KdpC"/>
    <property type="match status" value="1"/>
</dbReference>
<keyword evidence="1" id="KW-0547">Nucleotide-binding</keyword>
<accession>A0A1G6T6L1</accession>
<keyword evidence="1" id="KW-0472">Membrane</keyword>
<dbReference type="GO" id="GO:0005886">
    <property type="term" value="C:plasma membrane"/>
    <property type="evidence" value="ECO:0007669"/>
    <property type="project" value="UniProtKB-SubCell"/>
</dbReference>
<keyword evidence="1" id="KW-0406">Ion transport</keyword>
<dbReference type="NCBIfam" id="NF001454">
    <property type="entry name" value="PRK00315.1"/>
    <property type="match status" value="1"/>
</dbReference>
<protein>
    <recommendedName>
        <fullName evidence="1">Potassium-transporting ATPase KdpC subunit</fullName>
    </recommendedName>
    <alternativeName>
        <fullName evidence="1">ATP phosphohydrolase [potassium-transporting] C chain</fullName>
    </alternativeName>
    <alternativeName>
        <fullName evidence="1">Potassium-binding and translocating subunit C</fullName>
    </alternativeName>
    <alternativeName>
        <fullName evidence="1">Potassium-translocating ATPase C chain</fullName>
    </alternativeName>
</protein>
<comment type="subunit">
    <text evidence="1">The system is composed of three essential subunits: KdpA, KdpB and KdpC.</text>
</comment>
<organism evidence="2 3">
    <name type="scientific">Ectopseudomonas chengduensis</name>
    <dbReference type="NCBI Taxonomy" id="489632"/>
    <lineage>
        <taxon>Bacteria</taxon>
        <taxon>Pseudomonadati</taxon>
        <taxon>Pseudomonadota</taxon>
        <taxon>Gammaproteobacteria</taxon>
        <taxon>Pseudomonadales</taxon>
        <taxon>Pseudomonadaceae</taxon>
        <taxon>Ectopseudomonas</taxon>
    </lineage>
</organism>
<keyword evidence="1" id="KW-0812">Transmembrane</keyword>
<keyword evidence="1" id="KW-0633">Potassium transport</keyword>
<comment type="subcellular location">
    <subcellularLocation>
        <location evidence="1">Cell membrane</location>
        <topology evidence="1">Single-pass membrane protein</topology>
    </subcellularLocation>
</comment>
<keyword evidence="1" id="KW-1003">Cell membrane</keyword>
<dbReference type="HAMAP" id="MF_00276">
    <property type="entry name" value="KdpC"/>
    <property type="match status" value="1"/>
</dbReference>
<gene>
    <name evidence="1" type="primary">kdpC</name>
    <name evidence="2" type="ORF">SAMN05216576_11341</name>
</gene>
<dbReference type="RefSeq" id="WP_017676009.1">
    <property type="nucleotide sequence ID" value="NZ_FMZQ01000013.1"/>
</dbReference>
<reference evidence="3" key="1">
    <citation type="submission" date="2016-10" db="EMBL/GenBank/DDBJ databases">
        <authorList>
            <person name="Varghese N."/>
            <person name="Submissions S."/>
        </authorList>
    </citation>
    <scope>NUCLEOTIDE SEQUENCE [LARGE SCALE GENOMIC DNA]</scope>
    <source>
        <strain evidence="3">DSM 26382</strain>
    </source>
</reference>
<proteinExistence type="inferred from homology"/>
<dbReference type="Pfam" id="PF02669">
    <property type="entry name" value="KdpC"/>
    <property type="match status" value="1"/>
</dbReference>
<dbReference type="GO" id="GO:0005524">
    <property type="term" value="F:ATP binding"/>
    <property type="evidence" value="ECO:0007669"/>
    <property type="project" value="UniProtKB-UniRule"/>
</dbReference>
<comment type="similarity">
    <text evidence="1">Belongs to the KdpC family.</text>
</comment>
<dbReference type="NCBIfam" id="TIGR00681">
    <property type="entry name" value="kdpC"/>
    <property type="match status" value="1"/>
</dbReference>
<dbReference type="InterPro" id="IPR003820">
    <property type="entry name" value="KdpC"/>
</dbReference>
<dbReference type="PANTHER" id="PTHR30042:SF2">
    <property type="entry name" value="POTASSIUM-TRANSPORTING ATPASE KDPC SUBUNIT"/>
    <property type="match status" value="1"/>
</dbReference>
<comment type="function">
    <text evidence="1">Part of the high-affinity ATP-driven potassium transport (or Kdp) system, which catalyzes the hydrolysis of ATP coupled with the electrogenic transport of potassium into the cytoplasm. This subunit acts as a catalytic chaperone that increases the ATP-binding affinity of the ATP-hydrolyzing subunit KdpB by the formation of a transient KdpB/KdpC/ATP ternary complex.</text>
</comment>
<keyword evidence="3" id="KW-1185">Reference proteome</keyword>
<keyword evidence="1" id="KW-0630">Potassium</keyword>
<dbReference type="GO" id="GO:0008556">
    <property type="term" value="F:P-type potassium transmembrane transporter activity"/>
    <property type="evidence" value="ECO:0007669"/>
    <property type="project" value="InterPro"/>
</dbReference>
<name>A0A1G6T6L1_9GAMM</name>